<protein>
    <recommendedName>
        <fullName evidence="3">Methyltransferase domain-containing protein</fullName>
    </recommendedName>
</protein>
<reference evidence="4 5" key="1">
    <citation type="submission" date="2013-08" db="EMBL/GenBank/DDBJ databases">
        <authorList>
            <person name="Huang J."/>
            <person name="Wang G."/>
        </authorList>
    </citation>
    <scope>NUCLEOTIDE SEQUENCE [LARGE SCALE GENOMIC DNA]</scope>
    <source>
        <strain evidence="4 5">JSM 076056</strain>
    </source>
</reference>
<dbReference type="Pfam" id="PF13649">
    <property type="entry name" value="Methyltransf_25"/>
    <property type="match status" value="1"/>
</dbReference>
<evidence type="ECO:0000256" key="2">
    <source>
        <dbReference type="ARBA" id="ARBA00022679"/>
    </source>
</evidence>
<name>A0A0A5GEP6_9BACI</name>
<evidence type="ECO:0000313" key="5">
    <source>
        <dbReference type="Proteomes" id="UP000030528"/>
    </source>
</evidence>
<sequence>MMDERLHERKRTFDTIVGQYDRFRPGYPERLFDRIEEYGYMLPSFHLLEIGAGTGKATEEFVRRGYESIDALELGERLSAFTAHKFASYEGVRVINQSFEEWEGRAESYDIVYSATAFHYIEPLPGYMKVARHLKPGGTCAFFWTMVELPDTPVYREIGHVYEQYAPHISKQEKPSIDEQIQLRKRLTEQSGLFQDIEVHTYDHPMTYSEEEYMGLMDTHSDHRMLPDEQKKKLYEGIRESIHRNGGMIEKPQTVVLYLARKK</sequence>
<comment type="caution">
    <text evidence="4">The sequence shown here is derived from an EMBL/GenBank/DDBJ whole genome shotgun (WGS) entry which is preliminary data.</text>
</comment>
<evidence type="ECO:0000259" key="3">
    <source>
        <dbReference type="Pfam" id="PF13649"/>
    </source>
</evidence>
<dbReference type="GO" id="GO:0008168">
    <property type="term" value="F:methyltransferase activity"/>
    <property type="evidence" value="ECO:0007669"/>
    <property type="project" value="UniProtKB-KW"/>
</dbReference>
<dbReference type="PANTHER" id="PTHR44942:SF4">
    <property type="entry name" value="METHYLTRANSFERASE TYPE 11 DOMAIN-CONTAINING PROTEIN"/>
    <property type="match status" value="1"/>
</dbReference>
<accession>A0A0A5GEP6</accession>
<feature type="domain" description="Methyltransferase" evidence="3">
    <location>
        <begin position="48"/>
        <end position="138"/>
    </location>
</feature>
<dbReference type="EMBL" id="AVPE01000009">
    <property type="protein sequence ID" value="KGX91691.1"/>
    <property type="molecule type" value="Genomic_DNA"/>
</dbReference>
<organism evidence="4 5">
    <name type="scientific">Pontibacillus halophilus JSM 076056 = DSM 19796</name>
    <dbReference type="NCBI Taxonomy" id="1385510"/>
    <lineage>
        <taxon>Bacteria</taxon>
        <taxon>Bacillati</taxon>
        <taxon>Bacillota</taxon>
        <taxon>Bacilli</taxon>
        <taxon>Bacillales</taxon>
        <taxon>Bacillaceae</taxon>
        <taxon>Pontibacillus</taxon>
    </lineage>
</organism>
<dbReference type="Proteomes" id="UP000030528">
    <property type="component" value="Unassembled WGS sequence"/>
</dbReference>
<dbReference type="STRING" id="1385510.GCA_000425205_02296"/>
<dbReference type="InterPro" id="IPR029063">
    <property type="entry name" value="SAM-dependent_MTases_sf"/>
</dbReference>
<dbReference type="eggNOG" id="COG0500">
    <property type="taxonomic scope" value="Bacteria"/>
</dbReference>
<evidence type="ECO:0000313" key="4">
    <source>
        <dbReference type="EMBL" id="KGX91691.1"/>
    </source>
</evidence>
<dbReference type="AlphaFoldDB" id="A0A0A5GEP6"/>
<dbReference type="Gene3D" id="3.40.50.150">
    <property type="entry name" value="Vaccinia Virus protein VP39"/>
    <property type="match status" value="1"/>
</dbReference>
<dbReference type="PANTHER" id="PTHR44942">
    <property type="entry name" value="METHYLTRANSF_11 DOMAIN-CONTAINING PROTEIN"/>
    <property type="match status" value="1"/>
</dbReference>
<dbReference type="SUPFAM" id="SSF53335">
    <property type="entry name" value="S-adenosyl-L-methionine-dependent methyltransferases"/>
    <property type="match status" value="1"/>
</dbReference>
<keyword evidence="1" id="KW-0489">Methyltransferase</keyword>
<dbReference type="InterPro" id="IPR051052">
    <property type="entry name" value="Diverse_substrate_MTase"/>
</dbReference>
<dbReference type="GO" id="GO:0032259">
    <property type="term" value="P:methylation"/>
    <property type="evidence" value="ECO:0007669"/>
    <property type="project" value="UniProtKB-KW"/>
</dbReference>
<evidence type="ECO:0000256" key="1">
    <source>
        <dbReference type="ARBA" id="ARBA00022603"/>
    </source>
</evidence>
<gene>
    <name evidence="4" type="ORF">N781_03900</name>
</gene>
<dbReference type="OrthoDB" id="9797252at2"/>
<keyword evidence="5" id="KW-1185">Reference proteome</keyword>
<dbReference type="RefSeq" id="WP_051239874.1">
    <property type="nucleotide sequence ID" value="NZ_AULI01000009.1"/>
</dbReference>
<keyword evidence="2" id="KW-0808">Transferase</keyword>
<proteinExistence type="predicted"/>
<dbReference type="InterPro" id="IPR041698">
    <property type="entry name" value="Methyltransf_25"/>
</dbReference>
<dbReference type="CDD" id="cd02440">
    <property type="entry name" value="AdoMet_MTases"/>
    <property type="match status" value="1"/>
</dbReference>